<dbReference type="Proteomes" id="UP000824120">
    <property type="component" value="Chromosome 10"/>
</dbReference>
<reference evidence="1 2" key="1">
    <citation type="submission" date="2020-09" db="EMBL/GenBank/DDBJ databases">
        <title>De no assembly of potato wild relative species, Solanum commersonii.</title>
        <authorList>
            <person name="Cho K."/>
        </authorList>
    </citation>
    <scope>NUCLEOTIDE SEQUENCE [LARGE SCALE GENOMIC DNA]</scope>
    <source>
        <strain evidence="1">LZ3.2</strain>
        <tissue evidence="1">Leaf</tissue>
    </source>
</reference>
<sequence length="137" mass="15144">MAPIASLEDSAAVDLLRLSNLAISAKLREKVRKTSDKSKVVQLQNHFAEPVGEARSDFGGSPSAVHREYKGAEKGRKRSLSLVSICYEHRDETCNNVMKSVILNRWKMVLASDVIESCWKIVLASDIVSMGMVPARD</sequence>
<protein>
    <submittedName>
        <fullName evidence="1">Uncharacterized protein</fullName>
    </submittedName>
</protein>
<name>A0A9J5WXJ2_SOLCO</name>
<dbReference type="EMBL" id="JACXVP010000010">
    <property type="protein sequence ID" value="KAG5579788.1"/>
    <property type="molecule type" value="Genomic_DNA"/>
</dbReference>
<accession>A0A9J5WXJ2</accession>
<gene>
    <name evidence="1" type="ORF">H5410_050415</name>
</gene>
<comment type="caution">
    <text evidence="1">The sequence shown here is derived from an EMBL/GenBank/DDBJ whole genome shotgun (WGS) entry which is preliminary data.</text>
</comment>
<evidence type="ECO:0000313" key="1">
    <source>
        <dbReference type="EMBL" id="KAG5579788.1"/>
    </source>
</evidence>
<proteinExistence type="predicted"/>
<evidence type="ECO:0000313" key="2">
    <source>
        <dbReference type="Proteomes" id="UP000824120"/>
    </source>
</evidence>
<dbReference type="AlphaFoldDB" id="A0A9J5WXJ2"/>
<keyword evidence="2" id="KW-1185">Reference proteome</keyword>
<organism evidence="1 2">
    <name type="scientific">Solanum commersonii</name>
    <name type="common">Commerson's wild potato</name>
    <name type="synonym">Commerson's nightshade</name>
    <dbReference type="NCBI Taxonomy" id="4109"/>
    <lineage>
        <taxon>Eukaryota</taxon>
        <taxon>Viridiplantae</taxon>
        <taxon>Streptophyta</taxon>
        <taxon>Embryophyta</taxon>
        <taxon>Tracheophyta</taxon>
        <taxon>Spermatophyta</taxon>
        <taxon>Magnoliopsida</taxon>
        <taxon>eudicotyledons</taxon>
        <taxon>Gunneridae</taxon>
        <taxon>Pentapetalae</taxon>
        <taxon>asterids</taxon>
        <taxon>lamiids</taxon>
        <taxon>Solanales</taxon>
        <taxon>Solanaceae</taxon>
        <taxon>Solanoideae</taxon>
        <taxon>Solaneae</taxon>
        <taxon>Solanum</taxon>
    </lineage>
</organism>